<protein>
    <recommendedName>
        <fullName evidence="4">YdhG-like domain-containing protein</fullName>
    </recommendedName>
</protein>
<feature type="region of interest" description="Disordered" evidence="1">
    <location>
        <begin position="1"/>
        <end position="25"/>
    </location>
</feature>
<feature type="compositionally biased region" description="Polar residues" evidence="1">
    <location>
        <begin position="1"/>
        <end position="11"/>
    </location>
</feature>
<dbReference type="RefSeq" id="WP_075015616.1">
    <property type="nucleotide sequence ID" value="NZ_FOWE01000012.1"/>
</dbReference>
<gene>
    <name evidence="2" type="ORF">SAMN05660359_04372</name>
</gene>
<accession>A0A1I5I7A2</accession>
<dbReference type="AlphaFoldDB" id="A0A1I5I7A2"/>
<organism evidence="2 3">
    <name type="scientific">Geodermatophilus obscurus</name>
    <dbReference type="NCBI Taxonomy" id="1861"/>
    <lineage>
        <taxon>Bacteria</taxon>
        <taxon>Bacillati</taxon>
        <taxon>Actinomycetota</taxon>
        <taxon>Actinomycetes</taxon>
        <taxon>Geodermatophilales</taxon>
        <taxon>Geodermatophilaceae</taxon>
        <taxon>Geodermatophilus</taxon>
    </lineage>
</organism>
<evidence type="ECO:0000256" key="1">
    <source>
        <dbReference type="SAM" id="MobiDB-lite"/>
    </source>
</evidence>
<name>A0A1I5I7A2_9ACTN</name>
<dbReference type="EMBL" id="FOWE01000012">
    <property type="protein sequence ID" value="SFO56538.1"/>
    <property type="molecule type" value="Genomic_DNA"/>
</dbReference>
<reference evidence="3" key="1">
    <citation type="submission" date="2016-10" db="EMBL/GenBank/DDBJ databases">
        <authorList>
            <person name="Varghese N."/>
            <person name="Submissions S."/>
        </authorList>
    </citation>
    <scope>NUCLEOTIDE SEQUENCE [LARGE SCALE GENOMIC DNA]</scope>
    <source>
        <strain evidence="3">DSM 43161</strain>
    </source>
</reference>
<dbReference type="OrthoDB" id="32458at2"/>
<evidence type="ECO:0000313" key="2">
    <source>
        <dbReference type="EMBL" id="SFO56538.1"/>
    </source>
</evidence>
<dbReference type="Proteomes" id="UP000183642">
    <property type="component" value="Unassembled WGS sequence"/>
</dbReference>
<feature type="compositionally biased region" description="Basic and acidic residues" evidence="1">
    <location>
        <begin position="13"/>
        <end position="25"/>
    </location>
</feature>
<evidence type="ECO:0008006" key="4">
    <source>
        <dbReference type="Google" id="ProtNLM"/>
    </source>
</evidence>
<proteinExistence type="predicted"/>
<keyword evidence="3" id="KW-1185">Reference proteome</keyword>
<sequence>MTSTDSSTSQGFRAEERAAVEEHARELRTEALRTSRADEAAQEARDVLADIAGMSDPDRYGMPAHALDGSVVCYFHSAETFTARYAILGFDDRARLDDEPMGATSSGPTEVTAEVEERIAALVARAVG</sequence>
<evidence type="ECO:0000313" key="3">
    <source>
        <dbReference type="Proteomes" id="UP000183642"/>
    </source>
</evidence>